<sequence>MESVVNKTLLTQSFSGKKVFITGHTGFKGTWLSVWLKELGAHIKGYALAPENKQCIFNVTHPYDNAESVIADIRDKERLKTEIVAFQPEFIFHLAAQPLVRRSYEIPSETFAINAIGTAHLLEAVQQVTGKCTVLVITTDKVYENKEQDRLYTEEDILGGYDPYSASKACTELVVRSFRDSFFNTNTYSRHLKAIASVRAGNVIGGGDFSRDRIIPDIITALKTKEEIFVRNPSAVRPWQHVLEPLGGYLLLASKLHKDISYSGAYNFGPEPADHLTVKELVEQAIATWGSGNWKDGSDPGAPHEARLLQLSISKAKQQLNWLPKLNAPQAVQWTIDWYRQPVHEAASFTLNQINRYMAL</sequence>
<dbReference type="Pfam" id="PF16363">
    <property type="entry name" value="GDP_Man_Dehyd"/>
    <property type="match status" value="1"/>
</dbReference>
<dbReference type="KEGG" id="nia:A8C56_07055"/>
<dbReference type="RefSeq" id="WP_067753827.1">
    <property type="nucleotide sequence ID" value="NZ_CP015772.1"/>
</dbReference>
<dbReference type="Gene3D" id="3.90.25.10">
    <property type="entry name" value="UDP-galactose 4-epimerase, domain 1"/>
    <property type="match status" value="1"/>
</dbReference>
<dbReference type="STRING" id="1176587.A8C56_07055"/>
<protein>
    <submittedName>
        <fullName evidence="2">CDP-glucose 4,6-dehydratase</fullName>
    </submittedName>
</protein>
<dbReference type="InterPro" id="IPR016040">
    <property type="entry name" value="NAD(P)-bd_dom"/>
</dbReference>
<feature type="domain" description="NAD(P)-binding" evidence="1">
    <location>
        <begin position="20"/>
        <end position="333"/>
    </location>
</feature>
<dbReference type="OrthoDB" id="9779041at2"/>
<dbReference type="EMBL" id="CP015772">
    <property type="protein sequence ID" value="ANH80771.1"/>
    <property type="molecule type" value="Genomic_DNA"/>
</dbReference>
<dbReference type="SUPFAM" id="SSF51735">
    <property type="entry name" value="NAD(P)-binding Rossmann-fold domains"/>
    <property type="match status" value="1"/>
</dbReference>
<dbReference type="Proteomes" id="UP000077667">
    <property type="component" value="Chromosome"/>
</dbReference>
<dbReference type="PANTHER" id="PTHR43000">
    <property type="entry name" value="DTDP-D-GLUCOSE 4,6-DEHYDRATASE-RELATED"/>
    <property type="match status" value="1"/>
</dbReference>
<proteinExistence type="predicted"/>
<evidence type="ECO:0000313" key="2">
    <source>
        <dbReference type="EMBL" id="ANH80771.1"/>
    </source>
</evidence>
<evidence type="ECO:0000259" key="1">
    <source>
        <dbReference type="Pfam" id="PF16363"/>
    </source>
</evidence>
<keyword evidence="3" id="KW-1185">Reference proteome</keyword>
<dbReference type="InterPro" id="IPR036291">
    <property type="entry name" value="NAD(P)-bd_dom_sf"/>
</dbReference>
<gene>
    <name evidence="2" type="ORF">A8C56_07055</name>
</gene>
<organism evidence="2 3">
    <name type="scientific">Niabella ginsenosidivorans</name>
    <dbReference type="NCBI Taxonomy" id="1176587"/>
    <lineage>
        <taxon>Bacteria</taxon>
        <taxon>Pseudomonadati</taxon>
        <taxon>Bacteroidota</taxon>
        <taxon>Chitinophagia</taxon>
        <taxon>Chitinophagales</taxon>
        <taxon>Chitinophagaceae</taxon>
        <taxon>Niabella</taxon>
    </lineage>
</organism>
<dbReference type="Gene3D" id="3.40.50.720">
    <property type="entry name" value="NAD(P)-binding Rossmann-like Domain"/>
    <property type="match status" value="1"/>
</dbReference>
<evidence type="ECO:0000313" key="3">
    <source>
        <dbReference type="Proteomes" id="UP000077667"/>
    </source>
</evidence>
<accession>A0A1A9I244</accession>
<reference evidence="2 3" key="1">
    <citation type="submission" date="2016-05" db="EMBL/GenBank/DDBJ databases">
        <title>Niabella ginsenosidivorans BS26 whole genome sequencing.</title>
        <authorList>
            <person name="Im W.T."/>
            <person name="Siddiqi M.Z."/>
        </authorList>
    </citation>
    <scope>NUCLEOTIDE SEQUENCE [LARGE SCALE GENOMIC DNA]</scope>
    <source>
        <strain evidence="2 3">BS26</strain>
    </source>
</reference>
<dbReference type="AlphaFoldDB" id="A0A1A9I244"/>
<dbReference type="InterPro" id="IPR013445">
    <property type="entry name" value="CDP_4_6_deHydtase"/>
</dbReference>
<name>A0A1A9I244_9BACT</name>
<dbReference type="NCBIfam" id="TIGR02622">
    <property type="entry name" value="CDP_4_6_dhtase"/>
    <property type="match status" value="1"/>
</dbReference>